<dbReference type="EMBL" id="MU864943">
    <property type="protein sequence ID" value="KAK4465054.1"/>
    <property type="molecule type" value="Genomic_DNA"/>
</dbReference>
<sequence length="113" mass="11899">MQFTIVPVLALLAATPALAAPFAEAEAGSTALVKDMTPRRATFNEAEVFSFETPASCSVLNCISVIGQAVCIANAIDDDDYKGILTCAKGKELCGCAGCFSKLNKFLEKWGIC</sequence>
<name>A0AAV9HZD3_9PEZI</name>
<evidence type="ECO:0000313" key="3">
    <source>
        <dbReference type="Proteomes" id="UP001321749"/>
    </source>
</evidence>
<comment type="caution">
    <text evidence="2">The sequence shown here is derived from an EMBL/GenBank/DDBJ whole genome shotgun (WGS) entry which is preliminary data.</text>
</comment>
<gene>
    <name evidence="2" type="ORF">QBC42DRAFT_249086</name>
</gene>
<dbReference type="Proteomes" id="UP001321749">
    <property type="component" value="Unassembled WGS sequence"/>
</dbReference>
<feature type="signal peptide" evidence="1">
    <location>
        <begin position="1"/>
        <end position="19"/>
    </location>
</feature>
<evidence type="ECO:0000256" key="1">
    <source>
        <dbReference type="SAM" id="SignalP"/>
    </source>
</evidence>
<reference evidence="2" key="2">
    <citation type="submission" date="2023-06" db="EMBL/GenBank/DDBJ databases">
        <authorList>
            <consortium name="Lawrence Berkeley National Laboratory"/>
            <person name="Mondo S.J."/>
            <person name="Hensen N."/>
            <person name="Bonometti L."/>
            <person name="Westerberg I."/>
            <person name="Brannstrom I.O."/>
            <person name="Guillou S."/>
            <person name="Cros-Aarteil S."/>
            <person name="Calhoun S."/>
            <person name="Haridas S."/>
            <person name="Kuo A."/>
            <person name="Pangilinan J."/>
            <person name="Riley R."/>
            <person name="Labutti K."/>
            <person name="Andreopoulos B."/>
            <person name="Lipzen A."/>
            <person name="Chen C."/>
            <person name="Yanf M."/>
            <person name="Daum C."/>
            <person name="Ng V."/>
            <person name="Clum A."/>
            <person name="Steindorff A."/>
            <person name="Ohm R."/>
            <person name="Martin F."/>
            <person name="Silar P."/>
            <person name="Natvig D."/>
            <person name="Lalanne C."/>
            <person name="Gautier V."/>
            <person name="Ament-Velasquez S.L."/>
            <person name="Kruys A."/>
            <person name="Hutchinson M.I."/>
            <person name="Powell A.J."/>
            <person name="Barry K."/>
            <person name="Miller A.N."/>
            <person name="Grigoriev I.V."/>
            <person name="Debuchy R."/>
            <person name="Gladieux P."/>
            <person name="Thoren M.H."/>
            <person name="Johannesson H."/>
        </authorList>
    </citation>
    <scope>NUCLEOTIDE SEQUENCE</scope>
    <source>
        <strain evidence="2">PSN324</strain>
    </source>
</reference>
<accession>A0AAV9HZD3</accession>
<feature type="chain" id="PRO_5043922716" evidence="1">
    <location>
        <begin position="20"/>
        <end position="113"/>
    </location>
</feature>
<keyword evidence="3" id="KW-1185">Reference proteome</keyword>
<keyword evidence="1" id="KW-0732">Signal</keyword>
<organism evidence="2 3">
    <name type="scientific">Cladorrhinum samala</name>
    <dbReference type="NCBI Taxonomy" id="585594"/>
    <lineage>
        <taxon>Eukaryota</taxon>
        <taxon>Fungi</taxon>
        <taxon>Dikarya</taxon>
        <taxon>Ascomycota</taxon>
        <taxon>Pezizomycotina</taxon>
        <taxon>Sordariomycetes</taxon>
        <taxon>Sordariomycetidae</taxon>
        <taxon>Sordariales</taxon>
        <taxon>Podosporaceae</taxon>
        <taxon>Cladorrhinum</taxon>
    </lineage>
</organism>
<reference evidence="2" key="1">
    <citation type="journal article" date="2023" name="Mol. Phylogenet. Evol.">
        <title>Genome-scale phylogeny and comparative genomics of the fungal order Sordariales.</title>
        <authorList>
            <person name="Hensen N."/>
            <person name="Bonometti L."/>
            <person name="Westerberg I."/>
            <person name="Brannstrom I.O."/>
            <person name="Guillou S."/>
            <person name="Cros-Aarteil S."/>
            <person name="Calhoun S."/>
            <person name="Haridas S."/>
            <person name="Kuo A."/>
            <person name="Mondo S."/>
            <person name="Pangilinan J."/>
            <person name="Riley R."/>
            <person name="LaButti K."/>
            <person name="Andreopoulos B."/>
            <person name="Lipzen A."/>
            <person name="Chen C."/>
            <person name="Yan M."/>
            <person name="Daum C."/>
            <person name="Ng V."/>
            <person name="Clum A."/>
            <person name="Steindorff A."/>
            <person name="Ohm R.A."/>
            <person name="Martin F."/>
            <person name="Silar P."/>
            <person name="Natvig D.O."/>
            <person name="Lalanne C."/>
            <person name="Gautier V."/>
            <person name="Ament-Velasquez S.L."/>
            <person name="Kruys A."/>
            <person name="Hutchinson M.I."/>
            <person name="Powell A.J."/>
            <person name="Barry K."/>
            <person name="Miller A.N."/>
            <person name="Grigoriev I.V."/>
            <person name="Debuchy R."/>
            <person name="Gladieux P."/>
            <person name="Hiltunen Thoren M."/>
            <person name="Johannesson H."/>
        </authorList>
    </citation>
    <scope>NUCLEOTIDE SEQUENCE</scope>
    <source>
        <strain evidence="2">PSN324</strain>
    </source>
</reference>
<evidence type="ECO:0000313" key="2">
    <source>
        <dbReference type="EMBL" id="KAK4465054.1"/>
    </source>
</evidence>
<protein>
    <submittedName>
        <fullName evidence="2">Uncharacterized protein</fullName>
    </submittedName>
</protein>
<proteinExistence type="predicted"/>
<dbReference type="AlphaFoldDB" id="A0AAV9HZD3"/>